<dbReference type="RefSeq" id="WP_302721566.1">
    <property type="nucleotide sequence ID" value="NZ_JAULRU010000344.1"/>
</dbReference>
<evidence type="ECO:0000313" key="2">
    <source>
        <dbReference type="Proteomes" id="UP001273505"/>
    </source>
</evidence>
<gene>
    <name evidence="1" type="ORF">SCD92_16225</name>
</gene>
<evidence type="ECO:0000313" key="1">
    <source>
        <dbReference type="EMBL" id="MDX6850923.1"/>
    </source>
</evidence>
<dbReference type="Proteomes" id="UP001273505">
    <property type="component" value="Unassembled WGS sequence"/>
</dbReference>
<sequence length="194" mass="21816">MLSRHIIGTLFAICLLSLSGCELIHCHVCGDTDSEYHTQEIIEPVTITATGYGAMNPELASNLPQQKLMAMRASEVEAYRTLAERIRGVEVASNTRVDDFFTDFDEMSAMLNTQILRNARISSQRLSEDGYYETTLALTLGERFFQQFNYHPATSTREAQYIYKPATSKYNNEYHTAVRTSTTTDSNIDMGAAE</sequence>
<evidence type="ECO:0008006" key="3">
    <source>
        <dbReference type="Google" id="ProtNLM"/>
    </source>
</evidence>
<dbReference type="EMBL" id="JAXAFO010000035">
    <property type="protein sequence ID" value="MDX6850923.1"/>
    <property type="molecule type" value="Genomic_DNA"/>
</dbReference>
<name>A0ABU4S4U9_9GAMM</name>
<accession>A0ABU4S4U9</accession>
<proteinExistence type="predicted"/>
<reference evidence="1 2" key="1">
    <citation type="submission" date="2023-11" db="EMBL/GenBank/DDBJ databases">
        <title>Gilvimarinus fulvus sp. nov., isolated from the surface of Kelp.</title>
        <authorList>
            <person name="Sun Y.Y."/>
            <person name="Gong Y."/>
            <person name="Du Z.J."/>
        </authorList>
    </citation>
    <scope>NUCLEOTIDE SEQUENCE [LARGE SCALE GENOMIC DNA]</scope>
    <source>
        <strain evidence="1 2">SDUM040013</strain>
    </source>
</reference>
<comment type="caution">
    <text evidence="1">The sequence shown here is derived from an EMBL/GenBank/DDBJ whole genome shotgun (WGS) entry which is preliminary data.</text>
</comment>
<protein>
    <recommendedName>
        <fullName evidence="3">Lipoprotein</fullName>
    </recommendedName>
</protein>
<organism evidence="1 2">
    <name type="scientific">Gilvimarinus gilvus</name>
    <dbReference type="NCBI Taxonomy" id="3058038"/>
    <lineage>
        <taxon>Bacteria</taxon>
        <taxon>Pseudomonadati</taxon>
        <taxon>Pseudomonadota</taxon>
        <taxon>Gammaproteobacteria</taxon>
        <taxon>Cellvibrionales</taxon>
        <taxon>Cellvibrionaceae</taxon>
        <taxon>Gilvimarinus</taxon>
    </lineage>
</organism>
<dbReference type="PROSITE" id="PS51257">
    <property type="entry name" value="PROKAR_LIPOPROTEIN"/>
    <property type="match status" value="1"/>
</dbReference>
<keyword evidence="2" id="KW-1185">Reference proteome</keyword>